<feature type="region of interest" description="Disordered" evidence="1">
    <location>
        <begin position="1"/>
        <end position="26"/>
    </location>
</feature>
<feature type="region of interest" description="Disordered" evidence="1">
    <location>
        <begin position="41"/>
        <end position="67"/>
    </location>
</feature>
<evidence type="ECO:0000256" key="1">
    <source>
        <dbReference type="SAM" id="MobiDB-lite"/>
    </source>
</evidence>
<dbReference type="EMBL" id="HBGF01029914">
    <property type="protein sequence ID" value="CAD9126051.1"/>
    <property type="molecule type" value="Transcribed_RNA"/>
</dbReference>
<proteinExistence type="predicted"/>
<accession>A0A7S1QAQ1</accession>
<gene>
    <name evidence="2" type="ORF">NDES1114_LOCUS19915</name>
</gene>
<feature type="compositionally biased region" description="Low complexity" evidence="1">
    <location>
        <begin position="41"/>
        <end position="50"/>
    </location>
</feature>
<dbReference type="AlphaFoldDB" id="A0A7S1QAQ1"/>
<protein>
    <submittedName>
        <fullName evidence="2">Uncharacterized protein</fullName>
    </submittedName>
</protein>
<name>A0A7S1QAQ1_NEODS</name>
<sequence>MGCASSAEAAADLPDASPGTVRPDGVDVLGQSVPLTTTTAHVAPSTTPAALLSRGPLPPAPTAHDPVADFSELRSDVGSHTEPTLAVVCDNAVSMAAPHPCQPTAHPRLPLQDRASASGSAGPALFELATVADDADEQAPSAPIAGAGSTVVRGADLPFAGPRSFATNATFGRAAPSGTSAVPMSGSRFFSNTYTSILASATDPTATGIERSGHSHHGAAKVPPKRNPFAACGRHIDDSDPAPPADSDARKASELTPATLATAGTERRRDLLSMVHDWARDVDAAPDDVVLSTAADDDDTELRPDDPLAQPLVLSCGF</sequence>
<reference evidence="2" key="1">
    <citation type="submission" date="2021-01" db="EMBL/GenBank/DDBJ databases">
        <authorList>
            <person name="Corre E."/>
            <person name="Pelletier E."/>
            <person name="Niang G."/>
            <person name="Scheremetjew M."/>
            <person name="Finn R."/>
            <person name="Kale V."/>
            <person name="Holt S."/>
            <person name="Cochrane G."/>
            <person name="Meng A."/>
            <person name="Brown T."/>
            <person name="Cohen L."/>
        </authorList>
    </citation>
    <scope>NUCLEOTIDE SEQUENCE</scope>
    <source>
        <strain evidence="2">CCAP 1951/1</strain>
    </source>
</reference>
<organism evidence="2">
    <name type="scientific">Neobodo designis</name>
    <name type="common">Flagellated protozoan</name>
    <name type="synonym">Bodo designis</name>
    <dbReference type="NCBI Taxonomy" id="312471"/>
    <lineage>
        <taxon>Eukaryota</taxon>
        <taxon>Discoba</taxon>
        <taxon>Euglenozoa</taxon>
        <taxon>Kinetoplastea</taxon>
        <taxon>Metakinetoplastina</taxon>
        <taxon>Neobodonida</taxon>
        <taxon>Neobodo</taxon>
    </lineage>
</organism>
<feature type="region of interest" description="Disordered" evidence="1">
    <location>
        <begin position="205"/>
        <end position="257"/>
    </location>
</feature>
<evidence type="ECO:0000313" key="2">
    <source>
        <dbReference type="EMBL" id="CAD9126051.1"/>
    </source>
</evidence>